<protein>
    <submittedName>
        <fullName evidence="1">Uncharacterized protein</fullName>
    </submittedName>
</protein>
<dbReference type="EMBL" id="JAPQKP010000003">
    <property type="protein sequence ID" value="KAJ5200124.1"/>
    <property type="molecule type" value="Genomic_DNA"/>
</dbReference>
<name>A0A9W9MFI8_9EURO</name>
<dbReference type="Proteomes" id="UP001150879">
    <property type="component" value="Unassembled WGS sequence"/>
</dbReference>
<organism evidence="1 2">
    <name type="scientific">Penicillium cf. griseofulvum</name>
    <dbReference type="NCBI Taxonomy" id="2972120"/>
    <lineage>
        <taxon>Eukaryota</taxon>
        <taxon>Fungi</taxon>
        <taxon>Dikarya</taxon>
        <taxon>Ascomycota</taxon>
        <taxon>Pezizomycotina</taxon>
        <taxon>Eurotiomycetes</taxon>
        <taxon>Eurotiomycetidae</taxon>
        <taxon>Eurotiales</taxon>
        <taxon>Aspergillaceae</taxon>
        <taxon>Penicillium</taxon>
    </lineage>
</organism>
<reference evidence="1" key="1">
    <citation type="submission" date="2022-11" db="EMBL/GenBank/DDBJ databases">
        <authorList>
            <person name="Petersen C."/>
        </authorList>
    </citation>
    <scope>NUCLEOTIDE SEQUENCE</scope>
    <source>
        <strain evidence="1">IBT 16849</strain>
    </source>
</reference>
<evidence type="ECO:0000313" key="1">
    <source>
        <dbReference type="EMBL" id="KAJ5200124.1"/>
    </source>
</evidence>
<gene>
    <name evidence="1" type="ORF">N7472_005328</name>
</gene>
<evidence type="ECO:0000313" key="2">
    <source>
        <dbReference type="Proteomes" id="UP001150879"/>
    </source>
</evidence>
<comment type="caution">
    <text evidence="1">The sequence shown here is derived from an EMBL/GenBank/DDBJ whole genome shotgun (WGS) entry which is preliminary data.</text>
</comment>
<sequence length="223" mass="25742">MTDKKSGTMFPRSTSNVHSRYAADFQDLNDSDGPSYLGENAQYSGALHPPASQNIIFPMTEIDEKEPALSLKQALDLSPHGAMWRRYLPRMPAELRTEMERKLRENPRIDEAFFQKSFDEFSRKTYGPRDPIDRQNNPTQQYPTLGQQARHAEFSHQYYNDRLSQYNKIGMVPANQSFLRHHQTAIYADEQAMPAMQQMGQAQVTSNYYHHRSSESRDIPPPA</sequence>
<proteinExistence type="predicted"/>
<keyword evidence="2" id="KW-1185">Reference proteome</keyword>
<dbReference type="AlphaFoldDB" id="A0A9W9MFI8"/>
<dbReference type="OrthoDB" id="4359218at2759"/>
<accession>A0A9W9MFI8</accession>
<reference evidence="1" key="2">
    <citation type="journal article" date="2023" name="IMA Fungus">
        <title>Comparative genomic study of the Penicillium genus elucidates a diverse pangenome and 15 lateral gene transfer events.</title>
        <authorList>
            <person name="Petersen C."/>
            <person name="Sorensen T."/>
            <person name="Nielsen M.R."/>
            <person name="Sondergaard T.E."/>
            <person name="Sorensen J.L."/>
            <person name="Fitzpatrick D.A."/>
            <person name="Frisvad J.C."/>
            <person name="Nielsen K.L."/>
        </authorList>
    </citation>
    <scope>NUCLEOTIDE SEQUENCE</scope>
    <source>
        <strain evidence="1">IBT 16849</strain>
    </source>
</reference>